<proteinExistence type="predicted"/>
<accession>A0AAV2Q8F3</accession>
<comment type="caution">
    <text evidence="1">The sequence shown here is derived from an EMBL/GenBank/DDBJ whole genome shotgun (WGS) entry which is preliminary data.</text>
</comment>
<dbReference type="EMBL" id="CAXKWB010003988">
    <property type="protein sequence ID" value="CAL4071403.1"/>
    <property type="molecule type" value="Genomic_DNA"/>
</dbReference>
<organism evidence="1 2">
    <name type="scientific">Meganyctiphanes norvegica</name>
    <name type="common">Northern krill</name>
    <name type="synonym">Thysanopoda norvegica</name>
    <dbReference type="NCBI Taxonomy" id="48144"/>
    <lineage>
        <taxon>Eukaryota</taxon>
        <taxon>Metazoa</taxon>
        <taxon>Ecdysozoa</taxon>
        <taxon>Arthropoda</taxon>
        <taxon>Crustacea</taxon>
        <taxon>Multicrustacea</taxon>
        <taxon>Malacostraca</taxon>
        <taxon>Eumalacostraca</taxon>
        <taxon>Eucarida</taxon>
        <taxon>Euphausiacea</taxon>
        <taxon>Euphausiidae</taxon>
        <taxon>Meganyctiphanes</taxon>
    </lineage>
</organism>
<evidence type="ECO:0000313" key="1">
    <source>
        <dbReference type="EMBL" id="CAL4071403.1"/>
    </source>
</evidence>
<gene>
    <name evidence="1" type="ORF">MNOR_LOCUS8530</name>
</gene>
<reference evidence="1 2" key="1">
    <citation type="submission" date="2024-05" db="EMBL/GenBank/DDBJ databases">
        <authorList>
            <person name="Wallberg A."/>
        </authorList>
    </citation>
    <scope>NUCLEOTIDE SEQUENCE [LARGE SCALE GENOMIC DNA]</scope>
</reference>
<dbReference type="Proteomes" id="UP001497623">
    <property type="component" value="Unassembled WGS sequence"/>
</dbReference>
<evidence type="ECO:0000313" key="2">
    <source>
        <dbReference type="Proteomes" id="UP001497623"/>
    </source>
</evidence>
<dbReference type="AlphaFoldDB" id="A0AAV2Q8F3"/>
<keyword evidence="2" id="KW-1185">Reference proteome</keyword>
<sequence length="142" mass="16823">MGNKRKDNRRCKIYLYRREISHGLGVAWHWALNFVWEDGYEETYEAEKEDKTLRLVWREGEPEKCYDWKIWKGYRANSCSPREVKYQAERLCCVDRDYDFLLSNCQDFAKSLAKKFGVKLPPGLAKVVRTTLSLGIDNIIPH</sequence>
<protein>
    <submittedName>
        <fullName evidence="1">Uncharacterized protein</fullName>
    </submittedName>
</protein>
<name>A0AAV2Q8F3_MEGNR</name>